<keyword evidence="1" id="KW-0812">Transmembrane</keyword>
<evidence type="ECO:0000256" key="1">
    <source>
        <dbReference type="SAM" id="Phobius"/>
    </source>
</evidence>
<dbReference type="Proteomes" id="UP000033956">
    <property type="component" value="Unassembled WGS sequence"/>
</dbReference>
<dbReference type="EC" id="2.3.1.-" evidence="3"/>
<dbReference type="Pfam" id="PF01757">
    <property type="entry name" value="Acyl_transf_3"/>
    <property type="match status" value="1"/>
</dbReference>
<keyword evidence="1" id="KW-1133">Transmembrane helix</keyword>
<organism evidence="3 4">
    <name type="scientific">Microbacterium terrae</name>
    <dbReference type="NCBI Taxonomy" id="69369"/>
    <lineage>
        <taxon>Bacteria</taxon>
        <taxon>Bacillati</taxon>
        <taxon>Actinomycetota</taxon>
        <taxon>Actinomycetes</taxon>
        <taxon>Micrococcales</taxon>
        <taxon>Microbacteriaceae</taxon>
        <taxon>Microbacterium</taxon>
    </lineage>
</organism>
<protein>
    <submittedName>
        <fullName evidence="3">O-acetyltransferase OatA</fullName>
        <ecNumber evidence="3">2.3.1.-</ecNumber>
    </submittedName>
</protein>
<accession>A0A0M2H8K1</accession>
<proteinExistence type="predicted"/>
<feature type="transmembrane region" description="Helical" evidence="1">
    <location>
        <begin position="194"/>
        <end position="214"/>
    </location>
</feature>
<dbReference type="EMBL" id="JYIZ01000040">
    <property type="protein sequence ID" value="KJL42731.1"/>
    <property type="molecule type" value="Genomic_DNA"/>
</dbReference>
<keyword evidence="3" id="KW-0808">Transferase</keyword>
<comment type="caution">
    <text evidence="3">The sequence shown here is derived from an EMBL/GenBank/DDBJ whole genome shotgun (WGS) entry which is preliminary data.</text>
</comment>
<feature type="transmembrane region" description="Helical" evidence="1">
    <location>
        <begin position="284"/>
        <end position="303"/>
    </location>
</feature>
<dbReference type="GO" id="GO:0016020">
    <property type="term" value="C:membrane"/>
    <property type="evidence" value="ECO:0007669"/>
    <property type="project" value="TreeGrafter"/>
</dbReference>
<gene>
    <name evidence="3" type="primary">oatA_2</name>
    <name evidence="3" type="ORF">RS81_01072</name>
</gene>
<feature type="transmembrane region" description="Helical" evidence="1">
    <location>
        <begin position="315"/>
        <end position="341"/>
    </location>
</feature>
<feature type="transmembrane region" description="Helical" evidence="1">
    <location>
        <begin position="136"/>
        <end position="157"/>
    </location>
</feature>
<dbReference type="InterPro" id="IPR002656">
    <property type="entry name" value="Acyl_transf_3_dom"/>
</dbReference>
<dbReference type="GO" id="GO:0016747">
    <property type="term" value="F:acyltransferase activity, transferring groups other than amino-acyl groups"/>
    <property type="evidence" value="ECO:0007669"/>
    <property type="project" value="InterPro"/>
</dbReference>
<dbReference type="PANTHER" id="PTHR23028:SF53">
    <property type="entry name" value="ACYL_TRANSF_3 DOMAIN-CONTAINING PROTEIN"/>
    <property type="match status" value="1"/>
</dbReference>
<keyword evidence="3" id="KW-0012">Acyltransferase</keyword>
<evidence type="ECO:0000259" key="2">
    <source>
        <dbReference type="Pfam" id="PF01757"/>
    </source>
</evidence>
<dbReference type="STRING" id="92835.RS81_01072"/>
<dbReference type="PATRIC" id="fig|92835.4.peg.1094"/>
<feature type="transmembrane region" description="Helical" evidence="1">
    <location>
        <begin position="164"/>
        <end position="182"/>
    </location>
</feature>
<dbReference type="GO" id="GO:0000271">
    <property type="term" value="P:polysaccharide biosynthetic process"/>
    <property type="evidence" value="ECO:0007669"/>
    <property type="project" value="TreeGrafter"/>
</dbReference>
<feature type="domain" description="Acyltransferase 3" evidence="2">
    <location>
        <begin position="1"/>
        <end position="337"/>
    </location>
</feature>
<feature type="transmembrane region" description="Helical" evidence="1">
    <location>
        <begin position="74"/>
        <end position="95"/>
    </location>
</feature>
<reference evidence="3 4" key="1">
    <citation type="submission" date="2015-02" db="EMBL/GenBank/DDBJ databases">
        <title>Draft genome sequences of ten Microbacterium spp. with emphasis on heavy metal contaminated environments.</title>
        <authorList>
            <person name="Corretto E."/>
        </authorList>
    </citation>
    <scope>NUCLEOTIDE SEQUENCE [LARGE SCALE GENOMIC DNA]</scope>
    <source>
        <strain evidence="3 4">DSM 12510</strain>
    </source>
</reference>
<evidence type="ECO:0000313" key="4">
    <source>
        <dbReference type="Proteomes" id="UP000033956"/>
    </source>
</evidence>
<dbReference type="AlphaFoldDB" id="A0A0M2H8K1"/>
<evidence type="ECO:0000313" key="3">
    <source>
        <dbReference type="EMBL" id="KJL42731.1"/>
    </source>
</evidence>
<dbReference type="PANTHER" id="PTHR23028">
    <property type="entry name" value="ACETYLTRANSFERASE"/>
    <property type="match status" value="1"/>
</dbReference>
<feature type="transmembrane region" description="Helical" evidence="1">
    <location>
        <begin position="223"/>
        <end position="243"/>
    </location>
</feature>
<feature type="transmembrane region" description="Helical" evidence="1">
    <location>
        <begin position="255"/>
        <end position="272"/>
    </location>
</feature>
<keyword evidence="1" id="KW-0472">Membrane</keyword>
<name>A0A0M2H8K1_9MICO</name>
<sequence>MRALALLAVFAFHTWEFAGHPDIPIVSEVVSQNIRPDFFVVLTGFFLYLPFARDAARHATFHAPSYLARRLRRIVLPYWAALVYAVLLPEVLVVVTRLAGQDASWQLVPTFWDLFTHFTFTHLFFEEYWSGVNGSLWTMSLEMQLYLLFPLVMIVAARWRLPGLFALIGLSTAFRIAVAAFVPENTQFMWSASGAGRLMEFVAGMLAAVLVFAIPRFAMRHTYLALLAMGVIGGYAIATLPALQHTVLPLRELGLSVMFAGFVVLVLTFPPLDRALALRPLGFVGYRAYSIFLIHQPTMWYFSEFLRKDAGVPQGIGMLAILWTVGFALTVLVGGLLFVTVERPCILWSRRAGTARERVLPTT</sequence>
<dbReference type="InterPro" id="IPR050879">
    <property type="entry name" value="Acyltransferase_3"/>
</dbReference>
<keyword evidence="4" id="KW-1185">Reference proteome</keyword>